<dbReference type="GO" id="GO:0141052">
    <property type="term" value="F:histone H3 demethylase activity"/>
    <property type="evidence" value="ECO:0007669"/>
    <property type="project" value="UniProtKB-ARBA"/>
</dbReference>
<evidence type="ECO:0000259" key="11">
    <source>
        <dbReference type="PROSITE" id="PS51184"/>
    </source>
</evidence>
<dbReference type="AlphaFoldDB" id="A0A8K0N6Y6"/>
<evidence type="ECO:0000256" key="1">
    <source>
        <dbReference type="ARBA" id="ARBA00001954"/>
    </source>
</evidence>
<comment type="cofactor">
    <cofactor evidence="1">
        <name>Fe(2+)</name>
        <dbReference type="ChEBI" id="CHEBI:29033"/>
    </cofactor>
</comment>
<proteinExistence type="predicted"/>
<evidence type="ECO:0000256" key="6">
    <source>
        <dbReference type="ARBA" id="ARBA00023163"/>
    </source>
</evidence>
<organism evidence="12 13">
    <name type="scientific">Cocos nucifera</name>
    <name type="common">Coconut palm</name>
    <dbReference type="NCBI Taxonomy" id="13894"/>
    <lineage>
        <taxon>Eukaryota</taxon>
        <taxon>Viridiplantae</taxon>
        <taxon>Streptophyta</taxon>
        <taxon>Embryophyta</taxon>
        <taxon>Tracheophyta</taxon>
        <taxon>Spermatophyta</taxon>
        <taxon>Magnoliopsida</taxon>
        <taxon>Liliopsida</taxon>
        <taxon>Arecaceae</taxon>
        <taxon>Arecoideae</taxon>
        <taxon>Cocoseae</taxon>
        <taxon>Attaleinae</taxon>
        <taxon>Cocos</taxon>
    </lineage>
</organism>
<name>A0A8K0N6Y6_COCNU</name>
<dbReference type="PROSITE" id="PS51184">
    <property type="entry name" value="JMJC"/>
    <property type="match status" value="1"/>
</dbReference>
<evidence type="ECO:0000256" key="5">
    <source>
        <dbReference type="ARBA" id="ARBA00023015"/>
    </source>
</evidence>
<evidence type="ECO:0000313" key="13">
    <source>
        <dbReference type="Proteomes" id="UP000797356"/>
    </source>
</evidence>
<keyword evidence="2" id="KW-0479">Metal-binding</keyword>
<dbReference type="InterPro" id="IPR003349">
    <property type="entry name" value="JmjN"/>
</dbReference>
<keyword evidence="6" id="KW-0804">Transcription</keyword>
<keyword evidence="7" id="KW-0539">Nucleus</keyword>
<dbReference type="SUPFAM" id="SSF51197">
    <property type="entry name" value="Clavaminate synthase-like"/>
    <property type="match status" value="1"/>
</dbReference>
<feature type="chain" id="PRO_5035464738" evidence="9">
    <location>
        <begin position="28"/>
        <end position="742"/>
    </location>
</feature>
<dbReference type="GO" id="GO:0016491">
    <property type="term" value="F:oxidoreductase activity"/>
    <property type="evidence" value="ECO:0007669"/>
    <property type="project" value="UniProtKB-KW"/>
</dbReference>
<accession>A0A8K0N6Y6</accession>
<evidence type="ECO:0000256" key="4">
    <source>
        <dbReference type="ARBA" id="ARBA00023004"/>
    </source>
</evidence>
<keyword evidence="5" id="KW-0805">Transcription regulation</keyword>
<dbReference type="Gene3D" id="2.60.120.650">
    <property type="entry name" value="Cupin"/>
    <property type="match status" value="1"/>
</dbReference>
<sequence>MCERLVLRLFQFCMTSLMLMDFSRVEGRACLSREFRNGLEILKCKRRQRLKLSPAPGGENVTTMVTRSREDALRTSTSCRTRMRRNADEFSHLGAPLKDTFLKHKVEKFGMSNFDWIDEIPECPVFYPTKEEFEDPLIYLQKIAPLASKFGICKIISPLNASVPAGAVLMKESAGFKFTTRVQPLRLAEWDAKDKITFSMSGINYTFREFEKLANNVFARRYSSSGGLPAKYLEEDFWHEIANGKTQSVEYASDIDGSAFSSSPSDQLGKSKWNLKRFSRLPNSVLRLLGEAIPGVTDPMLYIGMLFSMFAWHVEDHYLYSISYNHCGASKTWYGVPGHAASNFEKVVRKHVYACEILYTDGDDAVFDTLFGKTTMFPPNILLEHDVPVYRAVQRPGEFIITFPRAYHAGFSHGFNCAEAVNFAIGDWFPFGSVASQRYALLNRTPLLPYEELLCKEAMLLYKRSSNLDATPLVKDLPSQRCVKIFLGRYPAAFASVTVMYLMSSATVIPSLSAFIMAVSQKFEHEDGILGELQKQVKDDQRLQPNYFHSTEGDGYGPHCNIKFKASNGNEEQPEIHSQGLDCALQRECLNYDAVDSMPSSAVLNLSSSQELPHGSRYNNGCTNCNGDKLVPTKRSRNVSHSASGPVQLIPPPNKCRAAYQSDSSVTLVLHDSDDSDSEIFRVKRRSTGSLVGKTESDMMSPRLPEKQVFKPLRRHHSDETTMHLPSFKGRLPPREGKAGSG</sequence>
<dbReference type="Proteomes" id="UP000797356">
    <property type="component" value="Chromosome 9"/>
</dbReference>
<dbReference type="PANTHER" id="PTHR10694">
    <property type="entry name" value="LYSINE-SPECIFIC DEMETHYLASE"/>
    <property type="match status" value="1"/>
</dbReference>
<dbReference type="GO" id="GO:0000785">
    <property type="term" value="C:chromatin"/>
    <property type="evidence" value="ECO:0007669"/>
    <property type="project" value="TreeGrafter"/>
</dbReference>
<dbReference type="FunFam" id="2.60.120.650:FF:000016">
    <property type="entry name" value="Lysine-specific demethylase isoform A"/>
    <property type="match status" value="1"/>
</dbReference>
<evidence type="ECO:0000256" key="8">
    <source>
        <dbReference type="SAM" id="MobiDB-lite"/>
    </source>
</evidence>
<feature type="region of interest" description="Disordered" evidence="8">
    <location>
        <begin position="713"/>
        <end position="742"/>
    </location>
</feature>
<dbReference type="GO" id="GO:0005634">
    <property type="term" value="C:nucleus"/>
    <property type="evidence" value="ECO:0007669"/>
    <property type="project" value="TreeGrafter"/>
</dbReference>
<dbReference type="PROSITE" id="PS51183">
    <property type="entry name" value="JMJN"/>
    <property type="match status" value="1"/>
</dbReference>
<dbReference type="Pfam" id="PF02375">
    <property type="entry name" value="JmjN"/>
    <property type="match status" value="1"/>
</dbReference>
<dbReference type="SMART" id="SM00558">
    <property type="entry name" value="JmjC"/>
    <property type="match status" value="1"/>
</dbReference>
<evidence type="ECO:0000256" key="9">
    <source>
        <dbReference type="SAM" id="SignalP"/>
    </source>
</evidence>
<protein>
    <submittedName>
        <fullName evidence="12">Lysine-specific demethylase JMJ706</fullName>
    </submittedName>
</protein>
<dbReference type="OrthoDB" id="1678912at2759"/>
<keyword evidence="9" id="KW-0732">Signal</keyword>
<feature type="domain" description="JmjC" evidence="11">
    <location>
        <begin position="270"/>
        <end position="440"/>
    </location>
</feature>
<dbReference type="GO" id="GO:0046872">
    <property type="term" value="F:metal ion binding"/>
    <property type="evidence" value="ECO:0007669"/>
    <property type="project" value="UniProtKB-KW"/>
</dbReference>
<evidence type="ECO:0000256" key="3">
    <source>
        <dbReference type="ARBA" id="ARBA00023002"/>
    </source>
</evidence>
<dbReference type="EMBL" id="CM017880">
    <property type="protein sequence ID" value="KAG1360619.1"/>
    <property type="molecule type" value="Genomic_DNA"/>
</dbReference>
<dbReference type="GO" id="GO:0040029">
    <property type="term" value="P:epigenetic regulation of gene expression"/>
    <property type="evidence" value="ECO:0007669"/>
    <property type="project" value="UniProtKB-ARBA"/>
</dbReference>
<feature type="compositionally biased region" description="Basic and acidic residues" evidence="8">
    <location>
        <begin position="733"/>
        <end position="742"/>
    </location>
</feature>
<gene>
    <name evidence="12" type="ORF">COCNU_09G000820</name>
</gene>
<keyword evidence="13" id="KW-1185">Reference proteome</keyword>
<evidence type="ECO:0000256" key="2">
    <source>
        <dbReference type="ARBA" id="ARBA00022723"/>
    </source>
</evidence>
<feature type="domain" description="JmjN" evidence="10">
    <location>
        <begin position="123"/>
        <end position="164"/>
    </location>
</feature>
<feature type="signal peptide" evidence="9">
    <location>
        <begin position="1"/>
        <end position="27"/>
    </location>
</feature>
<reference evidence="12" key="1">
    <citation type="journal article" date="2017" name="Gigascience">
        <title>The genome draft of coconut (Cocos nucifera).</title>
        <authorList>
            <person name="Xiao Y."/>
            <person name="Xu P."/>
            <person name="Fan H."/>
            <person name="Baudouin L."/>
            <person name="Xia W."/>
            <person name="Bocs S."/>
            <person name="Xu J."/>
            <person name="Li Q."/>
            <person name="Guo A."/>
            <person name="Zhou L."/>
            <person name="Li J."/>
            <person name="Wu Y."/>
            <person name="Ma Z."/>
            <person name="Armero A."/>
            <person name="Issali A.E."/>
            <person name="Liu N."/>
            <person name="Peng M."/>
            <person name="Yang Y."/>
        </authorList>
    </citation>
    <scope>NUCLEOTIDE SEQUENCE</scope>
    <source>
        <tissue evidence="12">Spear leaf of Hainan Tall coconut</tissue>
    </source>
</reference>
<evidence type="ECO:0000259" key="10">
    <source>
        <dbReference type="PROSITE" id="PS51183"/>
    </source>
</evidence>
<dbReference type="InterPro" id="IPR003347">
    <property type="entry name" value="JmjC_dom"/>
</dbReference>
<comment type="caution">
    <text evidence="12">The sequence shown here is derived from an EMBL/GenBank/DDBJ whole genome shotgun (WGS) entry which is preliminary data.</text>
</comment>
<evidence type="ECO:0000313" key="12">
    <source>
        <dbReference type="EMBL" id="KAG1360619.1"/>
    </source>
</evidence>
<dbReference type="SMART" id="SM00545">
    <property type="entry name" value="JmjN"/>
    <property type="match status" value="1"/>
</dbReference>
<dbReference type="Pfam" id="PF02373">
    <property type="entry name" value="JmjC"/>
    <property type="match status" value="1"/>
</dbReference>
<reference evidence="12" key="2">
    <citation type="submission" date="2019-07" db="EMBL/GenBank/DDBJ databases">
        <authorList>
            <person name="Yang Y."/>
            <person name="Bocs S."/>
            <person name="Baudouin L."/>
        </authorList>
    </citation>
    <scope>NUCLEOTIDE SEQUENCE</scope>
    <source>
        <tissue evidence="12">Spear leaf of Hainan Tall coconut</tissue>
    </source>
</reference>
<evidence type="ECO:0000256" key="7">
    <source>
        <dbReference type="ARBA" id="ARBA00023242"/>
    </source>
</evidence>
<dbReference type="PANTHER" id="PTHR10694:SF33">
    <property type="entry name" value="LYSINE-SPECIFIC DEMETHYLASE 5"/>
    <property type="match status" value="1"/>
</dbReference>
<keyword evidence="3" id="KW-0560">Oxidoreductase</keyword>
<keyword evidence="4" id="KW-0408">Iron</keyword>